<reference evidence="1" key="1">
    <citation type="submission" date="2022-11" db="EMBL/GenBank/DDBJ databases">
        <authorList>
            <person name="Petersen C."/>
        </authorList>
    </citation>
    <scope>NUCLEOTIDE SEQUENCE</scope>
    <source>
        <strain evidence="1">IBT 20477</strain>
    </source>
</reference>
<gene>
    <name evidence="1" type="ORF">N7449_005030</name>
</gene>
<organism evidence="1 2">
    <name type="scientific">Penicillium cf. viridicatum</name>
    <dbReference type="NCBI Taxonomy" id="2972119"/>
    <lineage>
        <taxon>Eukaryota</taxon>
        <taxon>Fungi</taxon>
        <taxon>Dikarya</taxon>
        <taxon>Ascomycota</taxon>
        <taxon>Pezizomycotina</taxon>
        <taxon>Eurotiomycetes</taxon>
        <taxon>Eurotiomycetidae</taxon>
        <taxon>Eurotiales</taxon>
        <taxon>Aspergillaceae</taxon>
        <taxon>Penicillium</taxon>
    </lineage>
</organism>
<dbReference type="EMBL" id="JAPQKQ010000003">
    <property type="protein sequence ID" value="KAJ5202951.1"/>
    <property type="molecule type" value="Genomic_DNA"/>
</dbReference>
<name>A0A9W9MKC0_9EURO</name>
<proteinExistence type="predicted"/>
<evidence type="ECO:0000313" key="1">
    <source>
        <dbReference type="EMBL" id="KAJ5202951.1"/>
    </source>
</evidence>
<comment type="caution">
    <text evidence="1">The sequence shown here is derived from an EMBL/GenBank/DDBJ whole genome shotgun (WGS) entry which is preliminary data.</text>
</comment>
<protein>
    <submittedName>
        <fullName evidence="1">Uncharacterized protein</fullName>
    </submittedName>
</protein>
<reference evidence="1" key="2">
    <citation type="journal article" date="2023" name="IMA Fungus">
        <title>Comparative genomic study of the Penicillium genus elucidates a diverse pangenome and 15 lateral gene transfer events.</title>
        <authorList>
            <person name="Petersen C."/>
            <person name="Sorensen T."/>
            <person name="Nielsen M.R."/>
            <person name="Sondergaard T.E."/>
            <person name="Sorensen J.L."/>
            <person name="Fitzpatrick D.A."/>
            <person name="Frisvad J.C."/>
            <person name="Nielsen K.L."/>
        </authorList>
    </citation>
    <scope>NUCLEOTIDE SEQUENCE</scope>
    <source>
        <strain evidence="1">IBT 20477</strain>
    </source>
</reference>
<evidence type="ECO:0000313" key="2">
    <source>
        <dbReference type="Proteomes" id="UP001150942"/>
    </source>
</evidence>
<dbReference type="AlphaFoldDB" id="A0A9W9MKC0"/>
<dbReference type="Proteomes" id="UP001150942">
    <property type="component" value="Unassembled WGS sequence"/>
</dbReference>
<dbReference type="OrthoDB" id="4355023at2759"/>
<keyword evidence="2" id="KW-1185">Reference proteome</keyword>
<accession>A0A9W9MKC0</accession>
<sequence length="246" mass="27415">MSFDFTSNNQYVQVGVNHGNIYTCTDSISVTHSQDTLTSNVGGEIDSATTIALLQALVKARRFLGVVQHAASQNTQILGVAERLGSLLLDIKELHPEQWGSLENGVITAVFSLLYCCIMECYELRPTPLAISSLGNQLDACNLALQCVYGAAIMDHDDRRWVCSQQQKLMEAVEQMDNKRAKYLDELKQPEPVIYHSQAILELLKEKREPNRAARFEGMRVSFGGENRGIQAAEYHGSMGRFTFPL</sequence>